<dbReference type="InterPro" id="IPR019812">
    <property type="entry name" value="Hydgase_assmbl_chp_CS"/>
</dbReference>
<gene>
    <name evidence="2" type="ORF">IX84_26655</name>
</gene>
<evidence type="ECO:0000256" key="1">
    <source>
        <dbReference type="ARBA" id="ARBA00006018"/>
    </source>
</evidence>
<dbReference type="PRINTS" id="PR00445">
    <property type="entry name" value="HUPFHYPC"/>
</dbReference>
<dbReference type="EMBL" id="JPOS01000084">
    <property type="protein sequence ID" value="KGE85665.1"/>
    <property type="molecule type" value="Genomic_DNA"/>
</dbReference>
<dbReference type="Pfam" id="PF01455">
    <property type="entry name" value="HupF_HypC"/>
    <property type="match status" value="1"/>
</dbReference>
<protein>
    <recommendedName>
        <fullName evidence="4">Hydrogenase assembly protein HypC</fullName>
    </recommendedName>
</protein>
<comment type="caution">
    <text evidence="2">The sequence shown here is derived from an EMBL/GenBank/DDBJ whole genome shotgun (WGS) entry which is preliminary data.</text>
</comment>
<proteinExistence type="inferred from homology"/>
<dbReference type="SUPFAM" id="SSF159127">
    <property type="entry name" value="HupF/HypC-like"/>
    <property type="match status" value="1"/>
</dbReference>
<dbReference type="PROSITE" id="PS01097">
    <property type="entry name" value="HUPF_HYPC"/>
    <property type="match status" value="1"/>
</dbReference>
<organism evidence="2 3">
    <name type="scientific">Phaeodactylibacter xiamenensis</name>
    <dbReference type="NCBI Taxonomy" id="1524460"/>
    <lineage>
        <taxon>Bacteria</taxon>
        <taxon>Pseudomonadati</taxon>
        <taxon>Bacteroidota</taxon>
        <taxon>Saprospiria</taxon>
        <taxon>Saprospirales</taxon>
        <taxon>Haliscomenobacteraceae</taxon>
        <taxon>Phaeodactylibacter</taxon>
    </lineage>
</organism>
<reference evidence="2 3" key="1">
    <citation type="journal article" date="2014" name="Int. J. Syst. Evol. Microbiol.">
        <title>Phaeodactylibacter xiamenensis gen. nov., sp. nov., a member of the family Saprospiraceae isolated from the marine alga Phaeodactylum tricornutum.</title>
        <authorList>
            <person name="Chen Z.Jr."/>
            <person name="Lei X."/>
            <person name="Lai Q."/>
            <person name="Li Y."/>
            <person name="Zhang B."/>
            <person name="Zhang J."/>
            <person name="Zhang H."/>
            <person name="Yang L."/>
            <person name="Zheng W."/>
            <person name="Tian Y."/>
            <person name="Yu Z."/>
            <person name="Xu H.Jr."/>
            <person name="Zheng T."/>
        </authorList>
    </citation>
    <scope>NUCLEOTIDE SEQUENCE [LARGE SCALE GENOMIC DNA]</scope>
    <source>
        <strain evidence="2 3">KD52</strain>
    </source>
</reference>
<comment type="similarity">
    <text evidence="1">Belongs to the HupF/HypC family.</text>
</comment>
<name>A0A098S0I8_9BACT</name>
<dbReference type="Gene3D" id="2.30.30.140">
    <property type="match status" value="1"/>
</dbReference>
<dbReference type="RefSeq" id="WP_044227705.1">
    <property type="nucleotide sequence ID" value="NZ_JBKAGJ010000003.1"/>
</dbReference>
<evidence type="ECO:0008006" key="4">
    <source>
        <dbReference type="Google" id="ProtNLM"/>
    </source>
</evidence>
<dbReference type="PANTHER" id="PTHR35177">
    <property type="entry name" value="HYDROGENASE MATURATION FACTOR HYBG"/>
    <property type="match status" value="1"/>
</dbReference>
<dbReference type="Proteomes" id="UP000029736">
    <property type="component" value="Unassembled WGS sequence"/>
</dbReference>
<dbReference type="AlphaFoldDB" id="A0A098S0I8"/>
<dbReference type="NCBIfam" id="TIGR00074">
    <property type="entry name" value="hypC_hupF"/>
    <property type="match status" value="1"/>
</dbReference>
<keyword evidence="3" id="KW-1185">Reference proteome</keyword>
<dbReference type="InterPro" id="IPR001109">
    <property type="entry name" value="Hydrogenase_HupF/HypC"/>
</dbReference>
<dbReference type="GO" id="GO:1902670">
    <property type="term" value="F:carbon dioxide binding"/>
    <property type="evidence" value="ECO:0007669"/>
    <property type="project" value="TreeGrafter"/>
</dbReference>
<evidence type="ECO:0000313" key="3">
    <source>
        <dbReference type="Proteomes" id="UP000029736"/>
    </source>
</evidence>
<accession>A0A098S0I8</accession>
<dbReference type="GO" id="GO:0005506">
    <property type="term" value="F:iron ion binding"/>
    <property type="evidence" value="ECO:0007669"/>
    <property type="project" value="TreeGrafter"/>
</dbReference>
<dbReference type="PANTHER" id="PTHR35177:SF2">
    <property type="entry name" value="HYDROGENASE MATURATION FACTOR HYBG"/>
    <property type="match status" value="1"/>
</dbReference>
<dbReference type="GO" id="GO:0051604">
    <property type="term" value="P:protein maturation"/>
    <property type="evidence" value="ECO:0007669"/>
    <property type="project" value="TreeGrafter"/>
</dbReference>
<sequence>MCLAIPGKLVAITEELDETFRIGKVSFDGIMKKVNLTMVPEAKAGDYVLVHVGAAIQVVDEAEARETFDLLKKMGELDELTP</sequence>
<evidence type="ECO:0000313" key="2">
    <source>
        <dbReference type="EMBL" id="KGE85665.1"/>
    </source>
</evidence>
<dbReference type="OrthoDB" id="9806017at2"/>
<dbReference type="FunFam" id="2.30.30.140:FF:000022">
    <property type="entry name" value="Hydrogenase assembly chaperone HybG"/>
    <property type="match status" value="1"/>
</dbReference>
<dbReference type="STRING" id="1524460.IX84_26655"/>